<evidence type="ECO:0000313" key="4">
    <source>
        <dbReference type="Proteomes" id="UP000585836"/>
    </source>
</evidence>
<feature type="domain" description="Transposase DDE" evidence="2">
    <location>
        <begin position="16"/>
        <end position="105"/>
    </location>
</feature>
<evidence type="ECO:0000259" key="2">
    <source>
        <dbReference type="Pfam" id="PF13586"/>
    </source>
</evidence>
<proteinExistence type="predicted"/>
<feature type="region of interest" description="Disordered" evidence="1">
    <location>
        <begin position="40"/>
        <end position="68"/>
    </location>
</feature>
<protein>
    <submittedName>
        <fullName evidence="3">Transposase</fullName>
    </submittedName>
</protein>
<name>A0A7W9Q2Q9_9ACTN</name>
<gene>
    <name evidence="3" type="ORF">FHS34_008049</name>
</gene>
<accession>A0A7W9Q2Q9</accession>
<sequence length="160" mass="17842">MPRIGPGRPRLRPDRVRADKAYASRKNRAYLRRRGIRCTVPDKADQAPNRRKLGSRGGRPPRFDPADYRERHAVGCGINRLKRHRAVATRYDKLAVRHEAAILVATLNECCDPRSHAAGSTLHAAGRSLPQKTQTKSSSRTRVPRHQPETPVSASSSQGL</sequence>
<feature type="region of interest" description="Disordered" evidence="1">
    <location>
        <begin position="1"/>
        <end position="22"/>
    </location>
</feature>
<reference evidence="3 4" key="1">
    <citation type="submission" date="2020-08" db="EMBL/GenBank/DDBJ databases">
        <title>Genomic Encyclopedia of Type Strains, Phase III (KMG-III): the genomes of soil and plant-associated and newly described type strains.</title>
        <authorList>
            <person name="Whitman W."/>
        </authorList>
    </citation>
    <scope>NUCLEOTIDE SEQUENCE [LARGE SCALE GENOMIC DNA]</scope>
    <source>
        <strain evidence="3 4">CECT 3313</strain>
    </source>
</reference>
<dbReference type="Proteomes" id="UP000585836">
    <property type="component" value="Unassembled WGS sequence"/>
</dbReference>
<dbReference type="InterPro" id="IPR025668">
    <property type="entry name" value="Tnp_DDE_dom"/>
</dbReference>
<keyword evidence="4" id="KW-1185">Reference proteome</keyword>
<feature type="region of interest" description="Disordered" evidence="1">
    <location>
        <begin position="117"/>
        <end position="160"/>
    </location>
</feature>
<organism evidence="3 4">
    <name type="scientific">Streptomyces echinatus</name>
    <dbReference type="NCBI Taxonomy" id="67293"/>
    <lineage>
        <taxon>Bacteria</taxon>
        <taxon>Bacillati</taxon>
        <taxon>Actinomycetota</taxon>
        <taxon>Actinomycetes</taxon>
        <taxon>Kitasatosporales</taxon>
        <taxon>Streptomycetaceae</taxon>
        <taxon>Streptomyces</taxon>
    </lineage>
</organism>
<feature type="compositionally biased region" description="Polar residues" evidence="1">
    <location>
        <begin position="150"/>
        <end position="160"/>
    </location>
</feature>
<dbReference type="AlphaFoldDB" id="A0A7W9Q2Q9"/>
<feature type="compositionally biased region" description="Basic and acidic residues" evidence="1">
    <location>
        <begin position="11"/>
        <end position="22"/>
    </location>
</feature>
<evidence type="ECO:0000256" key="1">
    <source>
        <dbReference type="SAM" id="MobiDB-lite"/>
    </source>
</evidence>
<comment type="caution">
    <text evidence="3">The sequence shown here is derived from an EMBL/GenBank/DDBJ whole genome shotgun (WGS) entry which is preliminary data.</text>
</comment>
<dbReference type="Pfam" id="PF13586">
    <property type="entry name" value="DDE_Tnp_1_2"/>
    <property type="match status" value="1"/>
</dbReference>
<feature type="compositionally biased region" description="Polar residues" evidence="1">
    <location>
        <begin position="130"/>
        <end position="141"/>
    </location>
</feature>
<evidence type="ECO:0000313" key="3">
    <source>
        <dbReference type="EMBL" id="MBB5932539.1"/>
    </source>
</evidence>
<dbReference type="EMBL" id="JACHJK010000027">
    <property type="protein sequence ID" value="MBB5932539.1"/>
    <property type="molecule type" value="Genomic_DNA"/>
</dbReference>